<feature type="transmembrane region" description="Helical" evidence="1">
    <location>
        <begin position="192"/>
        <end position="213"/>
    </location>
</feature>
<evidence type="ECO:0000313" key="3">
    <source>
        <dbReference type="Proteomes" id="UP000095143"/>
    </source>
</evidence>
<comment type="caution">
    <text evidence="2">The sequence shown here is derived from an EMBL/GenBank/DDBJ whole genome shotgun (WGS) entry which is preliminary data.</text>
</comment>
<dbReference type="PANTHER" id="PTHR34219:SF3">
    <property type="entry name" value="BLL7967 PROTEIN"/>
    <property type="match status" value="1"/>
</dbReference>
<dbReference type="EMBL" id="MDEN01000066">
    <property type="protein sequence ID" value="OCX15934.1"/>
    <property type="molecule type" value="Genomic_DNA"/>
</dbReference>
<dbReference type="OrthoDB" id="6307929at2"/>
<keyword evidence="1" id="KW-1133">Transmembrane helix</keyword>
<evidence type="ECO:0000256" key="1">
    <source>
        <dbReference type="SAM" id="Phobius"/>
    </source>
</evidence>
<accession>A0A1C2DME5</accession>
<protein>
    <submittedName>
        <fullName evidence="2">Peptidase</fullName>
    </submittedName>
</protein>
<evidence type="ECO:0000313" key="2">
    <source>
        <dbReference type="EMBL" id="OCX15934.1"/>
    </source>
</evidence>
<keyword evidence="1" id="KW-0812">Transmembrane</keyword>
<name>A0A1C2DME5_9PSED</name>
<sequence length="379" mass="41701">MKSQTIRRWSFIHTWTSLICTAFLLMLAVTGLPLIFSHEIAHLTGDAPEFKEMPAGTPHLDLEQLVRSAEAHRPGDVMQYFGWDDDDPNGVYAIMGKTAGGDPNESHSFMLDARTGEAMETPSANGGFMMIMLRLHVDMYAGLPGKLLLAFMGLLFVMAIISGVVLYAPFMRRLDFATVRPNKSTRVRWLDLHNLIGVVTLTWAMVVGLTGVLNACADLVIAQWRTDALMTMIAPYKDAPPLAERAPATRLIDISKATVPGAEPSFIAFPGSRFSSEHHYAVFMKGDTHLTSHLLTPVLIDAQDLHVTATLGRPWYMDALLLSQPLHFGDYGGMPMKILWAALDVLTIIVLGSGLYLWWVRRRATVAAAKAVAVEAEVA</sequence>
<dbReference type="AlphaFoldDB" id="A0A1C2DME5"/>
<gene>
    <name evidence="2" type="ORF">BBI10_19640</name>
</gene>
<organism evidence="2 3">
    <name type="scientific">Pseudomonas graminis</name>
    <dbReference type="NCBI Taxonomy" id="158627"/>
    <lineage>
        <taxon>Bacteria</taxon>
        <taxon>Pseudomonadati</taxon>
        <taxon>Pseudomonadota</taxon>
        <taxon>Gammaproteobacteria</taxon>
        <taxon>Pseudomonadales</taxon>
        <taxon>Pseudomonadaceae</taxon>
        <taxon>Pseudomonas</taxon>
    </lineage>
</organism>
<dbReference type="STRING" id="158627.BW687_14470"/>
<dbReference type="RefSeq" id="WP_065991286.1">
    <property type="nucleotide sequence ID" value="NZ_MDEN01000066.1"/>
</dbReference>
<feature type="transmembrane region" description="Helical" evidence="1">
    <location>
        <begin position="338"/>
        <end position="360"/>
    </location>
</feature>
<proteinExistence type="predicted"/>
<keyword evidence="1" id="KW-0472">Membrane</keyword>
<dbReference type="Proteomes" id="UP000095143">
    <property type="component" value="Unassembled WGS sequence"/>
</dbReference>
<dbReference type="PANTHER" id="PTHR34219">
    <property type="entry name" value="IRON-REGULATED INNER MEMBRANE PROTEIN-RELATED"/>
    <property type="match status" value="1"/>
</dbReference>
<feature type="transmembrane region" description="Helical" evidence="1">
    <location>
        <begin position="12"/>
        <end position="36"/>
    </location>
</feature>
<feature type="transmembrane region" description="Helical" evidence="1">
    <location>
        <begin position="147"/>
        <end position="171"/>
    </location>
</feature>
<dbReference type="InterPro" id="IPR005625">
    <property type="entry name" value="PepSY-ass_TM"/>
</dbReference>
<dbReference type="Pfam" id="PF03929">
    <property type="entry name" value="PepSY_TM"/>
    <property type="match status" value="1"/>
</dbReference>
<reference evidence="2 3" key="1">
    <citation type="submission" date="2016-08" db="EMBL/GenBank/DDBJ databases">
        <title>Whole genome sequence of Pseudomonas graminis strain UASWS1507, a potential biological control agent for agriculture.</title>
        <authorList>
            <person name="Crovadore J."/>
            <person name="Calmin G."/>
            <person name="Chablais R."/>
            <person name="Cochard B."/>
            <person name="Lefort F."/>
        </authorList>
    </citation>
    <scope>NUCLEOTIDE SEQUENCE [LARGE SCALE GENOMIC DNA]</scope>
    <source>
        <strain evidence="2 3">UASWS1507</strain>
    </source>
</reference>